<dbReference type="SMART" id="SM00491">
    <property type="entry name" value="HELICc2"/>
    <property type="match status" value="1"/>
</dbReference>
<dbReference type="AlphaFoldDB" id="A0A0F9LLP1"/>
<dbReference type="EMBL" id="LAZR01007005">
    <property type="protein sequence ID" value="KKM88121.1"/>
    <property type="molecule type" value="Genomic_DNA"/>
</dbReference>
<protein>
    <recommendedName>
        <fullName evidence="1">ATP-dependent helicase C-terminal domain-containing protein</fullName>
    </recommendedName>
</protein>
<accession>A0A0F9LLP1</accession>
<name>A0A0F9LLP1_9ZZZZ</name>
<dbReference type="GO" id="GO:0003676">
    <property type="term" value="F:nucleic acid binding"/>
    <property type="evidence" value="ECO:0007669"/>
    <property type="project" value="InterPro"/>
</dbReference>
<comment type="caution">
    <text evidence="2">The sequence shown here is derived from an EMBL/GenBank/DDBJ whole genome shotgun (WGS) entry which is preliminary data.</text>
</comment>
<evidence type="ECO:0000313" key="2">
    <source>
        <dbReference type="EMBL" id="KKM88121.1"/>
    </source>
</evidence>
<evidence type="ECO:0000259" key="1">
    <source>
        <dbReference type="SMART" id="SM00491"/>
    </source>
</evidence>
<organism evidence="2">
    <name type="scientific">marine sediment metagenome</name>
    <dbReference type="NCBI Taxonomy" id="412755"/>
    <lineage>
        <taxon>unclassified sequences</taxon>
        <taxon>metagenomes</taxon>
        <taxon>ecological metagenomes</taxon>
    </lineage>
</organism>
<dbReference type="Gene3D" id="3.40.50.300">
    <property type="entry name" value="P-loop containing nucleotide triphosphate hydrolases"/>
    <property type="match status" value="2"/>
</dbReference>
<dbReference type="GO" id="GO:0005524">
    <property type="term" value="F:ATP binding"/>
    <property type="evidence" value="ECO:0007669"/>
    <property type="project" value="InterPro"/>
</dbReference>
<dbReference type="GO" id="GO:0006139">
    <property type="term" value="P:nucleobase-containing compound metabolic process"/>
    <property type="evidence" value="ECO:0007669"/>
    <property type="project" value="InterPro"/>
</dbReference>
<dbReference type="Pfam" id="PF13307">
    <property type="entry name" value="Helicase_C_2"/>
    <property type="match status" value="1"/>
</dbReference>
<dbReference type="GO" id="GO:0016818">
    <property type="term" value="F:hydrolase activity, acting on acid anhydrides, in phosphorus-containing anhydrides"/>
    <property type="evidence" value="ECO:0007669"/>
    <property type="project" value="InterPro"/>
</dbReference>
<dbReference type="InterPro" id="IPR006555">
    <property type="entry name" value="ATP-dep_Helicase_C"/>
</dbReference>
<dbReference type="PANTHER" id="PTHR11472">
    <property type="entry name" value="DNA REPAIR DEAD HELICASE RAD3/XP-D SUBFAMILY MEMBER"/>
    <property type="match status" value="1"/>
</dbReference>
<dbReference type="GO" id="GO:0003678">
    <property type="term" value="F:DNA helicase activity"/>
    <property type="evidence" value="ECO:0007669"/>
    <property type="project" value="TreeGrafter"/>
</dbReference>
<dbReference type="InterPro" id="IPR045028">
    <property type="entry name" value="DinG/Rad3-like"/>
</dbReference>
<gene>
    <name evidence="2" type="ORF">LCGC14_1261980</name>
</gene>
<proteinExistence type="predicted"/>
<feature type="domain" description="ATP-dependent helicase C-terminal" evidence="1">
    <location>
        <begin position="380"/>
        <end position="503"/>
    </location>
</feature>
<dbReference type="SUPFAM" id="SSF52540">
    <property type="entry name" value="P-loop containing nucleoside triphosphate hydrolases"/>
    <property type="match status" value="1"/>
</dbReference>
<dbReference type="InterPro" id="IPR027417">
    <property type="entry name" value="P-loop_NTPase"/>
</dbReference>
<dbReference type="PANTHER" id="PTHR11472:SF34">
    <property type="entry name" value="REGULATOR OF TELOMERE ELONGATION HELICASE 1"/>
    <property type="match status" value="1"/>
</dbReference>
<sequence>MSILDHWSHPTSPPRPIQKLGLEWAEQQKAKYLIMEAPVGCGKSHIGMTLSRYLTPALGNSFILTPQRILQEQYENSFPLRALRTLYGKSNYVCNPKNTTCDVGSLVKPACKNCPQANARRAAIASSNVVFNYKIALLHFAFLSTFGPRSLMILDECHNTEEMLCEFDAIPISDWRCKRYGIRWKKCSTIPEAQKWVQDTYIPRLDDVLADMKEECEERIEEYKDRSVPPQLAKRIREFKSLSEHFDSVCEFNGMDTLEQYFVLVHDVHSFKFKRLKAAWSFKSILEPKADRFLFMSSTILNYKGYCMDLGIDPDEAAFISLQSEFEPKNRPVYFSPQAKMNAKWNTDENAQGRKRLLDTVVKLLGVHNVHSGIIHTGNFAIAVWLTKELPKLQKTHQIMHHNPDSGDDRNEVINAFTDAKKPTVLISPSITEGLDLYEDRSRFAIFCKTPYPYLGDQWIKARLNLSQEWYSRQALIQIIQGSGRIVRSKDDWGNTYILDISWGFLQSQTNHMIPQWWKNAYGRLE</sequence>
<reference evidence="2" key="1">
    <citation type="journal article" date="2015" name="Nature">
        <title>Complex archaea that bridge the gap between prokaryotes and eukaryotes.</title>
        <authorList>
            <person name="Spang A."/>
            <person name="Saw J.H."/>
            <person name="Jorgensen S.L."/>
            <person name="Zaremba-Niedzwiedzka K."/>
            <person name="Martijn J."/>
            <person name="Lind A.E."/>
            <person name="van Eijk R."/>
            <person name="Schleper C."/>
            <person name="Guy L."/>
            <person name="Ettema T.J."/>
        </authorList>
    </citation>
    <scope>NUCLEOTIDE SEQUENCE</scope>
</reference>